<comment type="caution">
    <text evidence="1">The sequence shown here is derived from an EMBL/GenBank/DDBJ whole genome shotgun (WGS) entry which is preliminary data.</text>
</comment>
<reference evidence="1" key="2">
    <citation type="submission" date="2020-11" db="EMBL/GenBank/DDBJ databases">
        <authorList>
            <person name="McCartney M.A."/>
            <person name="Auch B."/>
            <person name="Kono T."/>
            <person name="Mallez S."/>
            <person name="Becker A."/>
            <person name="Gohl D.M."/>
            <person name="Silverstein K.A.T."/>
            <person name="Koren S."/>
            <person name="Bechman K.B."/>
            <person name="Herman A."/>
            <person name="Abrahante J.E."/>
            <person name="Garbe J."/>
        </authorList>
    </citation>
    <scope>NUCLEOTIDE SEQUENCE</scope>
    <source>
        <strain evidence="1">Duluth1</strain>
        <tissue evidence="1">Whole animal</tissue>
    </source>
</reference>
<dbReference type="AlphaFoldDB" id="A0A9D4LZM3"/>
<dbReference type="EMBL" id="JAIWYP010000002">
    <property type="protein sequence ID" value="KAH3866577.1"/>
    <property type="molecule type" value="Genomic_DNA"/>
</dbReference>
<name>A0A9D4LZM3_DREPO</name>
<dbReference type="Proteomes" id="UP000828390">
    <property type="component" value="Unassembled WGS sequence"/>
</dbReference>
<proteinExistence type="predicted"/>
<protein>
    <submittedName>
        <fullName evidence="1">Uncharacterized protein</fullName>
    </submittedName>
</protein>
<reference evidence="1" key="1">
    <citation type="journal article" date="2019" name="bioRxiv">
        <title>The Genome of the Zebra Mussel, Dreissena polymorpha: A Resource for Invasive Species Research.</title>
        <authorList>
            <person name="McCartney M.A."/>
            <person name="Auch B."/>
            <person name="Kono T."/>
            <person name="Mallez S."/>
            <person name="Zhang Y."/>
            <person name="Obille A."/>
            <person name="Becker A."/>
            <person name="Abrahante J.E."/>
            <person name="Garbe J."/>
            <person name="Badalamenti J.P."/>
            <person name="Herman A."/>
            <person name="Mangelson H."/>
            <person name="Liachko I."/>
            <person name="Sullivan S."/>
            <person name="Sone E.D."/>
            <person name="Koren S."/>
            <person name="Silverstein K.A.T."/>
            <person name="Beckman K.B."/>
            <person name="Gohl D.M."/>
        </authorList>
    </citation>
    <scope>NUCLEOTIDE SEQUENCE</scope>
    <source>
        <strain evidence="1">Duluth1</strain>
        <tissue evidence="1">Whole animal</tissue>
    </source>
</reference>
<accession>A0A9D4LZM3</accession>
<evidence type="ECO:0000313" key="1">
    <source>
        <dbReference type="EMBL" id="KAH3866577.1"/>
    </source>
</evidence>
<sequence>MSLKCQRSDKHSYYVQVTLADTLLETLGNDQADFVELLLRTELSVTYEDLEKVYSDVSRQSSKKLLKIAFSKTLM</sequence>
<evidence type="ECO:0000313" key="2">
    <source>
        <dbReference type="Proteomes" id="UP000828390"/>
    </source>
</evidence>
<organism evidence="1 2">
    <name type="scientific">Dreissena polymorpha</name>
    <name type="common">Zebra mussel</name>
    <name type="synonym">Mytilus polymorpha</name>
    <dbReference type="NCBI Taxonomy" id="45954"/>
    <lineage>
        <taxon>Eukaryota</taxon>
        <taxon>Metazoa</taxon>
        <taxon>Spiralia</taxon>
        <taxon>Lophotrochozoa</taxon>
        <taxon>Mollusca</taxon>
        <taxon>Bivalvia</taxon>
        <taxon>Autobranchia</taxon>
        <taxon>Heteroconchia</taxon>
        <taxon>Euheterodonta</taxon>
        <taxon>Imparidentia</taxon>
        <taxon>Neoheterodontei</taxon>
        <taxon>Myida</taxon>
        <taxon>Dreissenoidea</taxon>
        <taxon>Dreissenidae</taxon>
        <taxon>Dreissena</taxon>
    </lineage>
</organism>
<keyword evidence="2" id="KW-1185">Reference proteome</keyword>
<gene>
    <name evidence="1" type="ORF">DPMN_029674</name>
</gene>